<proteinExistence type="predicted"/>
<evidence type="ECO:0000313" key="5">
    <source>
        <dbReference type="Proteomes" id="UP000281192"/>
    </source>
</evidence>
<protein>
    <recommendedName>
        <fullName evidence="6">GGDEF domain-containing protein</fullName>
    </recommendedName>
</protein>
<dbReference type="RefSeq" id="WP_101712367.1">
    <property type="nucleotide sequence ID" value="NZ_CP026100.1"/>
</dbReference>
<sequence length="141" mass="15266">MLASAISAAIWIAIVSLVAFAWLKGSRPERMGSLAVLLGALAVMITHKLAPEGVQSVVLLVIDAALAVAFLLLAMRFVSQWLGVAMLLQAVQFSLHAYYLVVEKPHDYLYRSVNNINTIGVLLAVLVGTLLAWRRNARAAK</sequence>
<feature type="transmembrane region" description="Helical" evidence="1">
    <location>
        <begin position="56"/>
        <end position="74"/>
    </location>
</feature>
<dbReference type="AlphaFoldDB" id="A0A2N5CWJ9"/>
<dbReference type="EMBL" id="CP026100">
    <property type="protein sequence ID" value="AYV44858.1"/>
    <property type="molecule type" value="Genomic_DNA"/>
</dbReference>
<dbReference type="Proteomes" id="UP000281192">
    <property type="component" value="Chromosome"/>
</dbReference>
<gene>
    <name evidence="2" type="ORF">C1707_00480</name>
    <name evidence="3" type="ORF">CFHF_07405</name>
</gene>
<keyword evidence="1" id="KW-0472">Membrane</keyword>
<feature type="transmembrane region" description="Helical" evidence="1">
    <location>
        <begin position="81"/>
        <end position="101"/>
    </location>
</feature>
<accession>A0A2N5CWJ9</accession>
<evidence type="ECO:0000313" key="3">
    <source>
        <dbReference type="EMBL" id="PLR18136.1"/>
    </source>
</evidence>
<dbReference type="KEGG" id="cfh:C1707_00480"/>
<evidence type="ECO:0000313" key="2">
    <source>
        <dbReference type="EMBL" id="AYV44858.1"/>
    </source>
</evidence>
<name>A0A2N5CWJ9_9CAUL</name>
<keyword evidence="1" id="KW-0812">Transmembrane</keyword>
<evidence type="ECO:0008006" key="6">
    <source>
        <dbReference type="Google" id="ProtNLM"/>
    </source>
</evidence>
<feature type="transmembrane region" description="Helical" evidence="1">
    <location>
        <begin position="6"/>
        <end position="23"/>
    </location>
</feature>
<feature type="transmembrane region" description="Helical" evidence="1">
    <location>
        <begin position="113"/>
        <end position="133"/>
    </location>
</feature>
<organism evidence="3 4">
    <name type="scientific">Caulobacter flavus</name>
    <dbReference type="NCBI Taxonomy" id="1679497"/>
    <lineage>
        <taxon>Bacteria</taxon>
        <taxon>Pseudomonadati</taxon>
        <taxon>Pseudomonadota</taxon>
        <taxon>Alphaproteobacteria</taxon>
        <taxon>Caulobacterales</taxon>
        <taxon>Caulobacteraceae</taxon>
        <taxon>Caulobacter</taxon>
    </lineage>
</organism>
<dbReference type="EMBL" id="PJRQ01000012">
    <property type="protein sequence ID" value="PLR18136.1"/>
    <property type="molecule type" value="Genomic_DNA"/>
</dbReference>
<dbReference type="Proteomes" id="UP000234483">
    <property type="component" value="Unassembled WGS sequence"/>
</dbReference>
<dbReference type="OrthoDB" id="7193018at2"/>
<evidence type="ECO:0000313" key="4">
    <source>
        <dbReference type="Proteomes" id="UP000234483"/>
    </source>
</evidence>
<evidence type="ECO:0000256" key="1">
    <source>
        <dbReference type="SAM" id="Phobius"/>
    </source>
</evidence>
<feature type="transmembrane region" description="Helical" evidence="1">
    <location>
        <begin position="32"/>
        <end position="50"/>
    </location>
</feature>
<keyword evidence="5" id="KW-1185">Reference proteome</keyword>
<keyword evidence="1" id="KW-1133">Transmembrane helix</keyword>
<reference evidence="3 4" key="1">
    <citation type="submission" date="2017-12" db="EMBL/GenBank/DDBJ databases">
        <title>The genome sequence of Caulobacter flavus CGMCC1 15093.</title>
        <authorList>
            <person name="Gao J."/>
            <person name="Mao X."/>
            <person name="Sun J."/>
        </authorList>
    </citation>
    <scope>NUCLEOTIDE SEQUENCE [LARGE SCALE GENOMIC DNA]</scope>
    <source>
        <strain evidence="3 4">CGMCC1 15093</strain>
    </source>
</reference>
<reference evidence="2 5" key="2">
    <citation type="submission" date="2018-01" db="EMBL/GenBank/DDBJ databases">
        <title>Complete genome sequence of Caulobacter flavus RHGG3.</title>
        <authorList>
            <person name="Yang E."/>
        </authorList>
    </citation>
    <scope>NUCLEOTIDE SEQUENCE [LARGE SCALE GENOMIC DNA]</scope>
    <source>
        <strain evidence="2 5">RHGG3</strain>
    </source>
</reference>